<comment type="caution">
    <text evidence="3">The sequence shown here is derived from an EMBL/GenBank/DDBJ whole genome shotgun (WGS) entry which is preliminary data.</text>
</comment>
<name>A0A9P8V8Y1_9PEZI</name>
<dbReference type="OrthoDB" id="408631at2759"/>
<organism evidence="3 4">
    <name type="scientific">Plectosphaerella plurivora</name>
    <dbReference type="NCBI Taxonomy" id="936078"/>
    <lineage>
        <taxon>Eukaryota</taxon>
        <taxon>Fungi</taxon>
        <taxon>Dikarya</taxon>
        <taxon>Ascomycota</taxon>
        <taxon>Pezizomycotina</taxon>
        <taxon>Sordariomycetes</taxon>
        <taxon>Hypocreomycetidae</taxon>
        <taxon>Glomerellales</taxon>
        <taxon>Plectosphaerellaceae</taxon>
        <taxon>Plectosphaerella</taxon>
    </lineage>
</organism>
<sequence>MASMTGKGDLFDKCVTVEIPKLGEGHVRVSICVPRVTEEQDTASKPLILVAEGGGFVLGQPSDGETNDRMLSDAVNAVVVSVDYAKSPRYPYPHALLQLFEVLLWATGGQLAEVLGFDIDPSRVAVMGNSAGGNLTAALTMLVSFTSGPCATYRKRLPESFKIAAQVLLYPSLACNRPYLERYSSSDDAVRAASLPVSVASLMEDAYLPPYIDQNQVFIAPVDADVDMVRSLGLPSTLCLTAGKDCLKHEAEAYTNNLKDAGVDVRVHEYPNAIHGFSHYKKGYEEEREDCWNRIRVFLGECLSRNGPQA</sequence>
<evidence type="ECO:0000259" key="2">
    <source>
        <dbReference type="Pfam" id="PF07859"/>
    </source>
</evidence>
<gene>
    <name evidence="3" type="ORF">F5X68DRAFT_233863</name>
</gene>
<keyword evidence="1 3" id="KW-0378">Hydrolase</keyword>
<dbReference type="InterPro" id="IPR013094">
    <property type="entry name" value="AB_hydrolase_3"/>
</dbReference>
<reference evidence="3" key="1">
    <citation type="journal article" date="2021" name="Nat. Commun.">
        <title>Genetic determinants of endophytism in the Arabidopsis root mycobiome.</title>
        <authorList>
            <person name="Mesny F."/>
            <person name="Miyauchi S."/>
            <person name="Thiergart T."/>
            <person name="Pickel B."/>
            <person name="Atanasova L."/>
            <person name="Karlsson M."/>
            <person name="Huettel B."/>
            <person name="Barry K.W."/>
            <person name="Haridas S."/>
            <person name="Chen C."/>
            <person name="Bauer D."/>
            <person name="Andreopoulos W."/>
            <person name="Pangilinan J."/>
            <person name="LaButti K."/>
            <person name="Riley R."/>
            <person name="Lipzen A."/>
            <person name="Clum A."/>
            <person name="Drula E."/>
            <person name="Henrissat B."/>
            <person name="Kohler A."/>
            <person name="Grigoriev I.V."/>
            <person name="Martin F.M."/>
            <person name="Hacquard S."/>
        </authorList>
    </citation>
    <scope>NUCLEOTIDE SEQUENCE</scope>
    <source>
        <strain evidence="3">MPI-SDFR-AT-0117</strain>
    </source>
</reference>
<dbReference type="Proteomes" id="UP000770015">
    <property type="component" value="Unassembled WGS sequence"/>
</dbReference>
<evidence type="ECO:0000313" key="4">
    <source>
        <dbReference type="Proteomes" id="UP000770015"/>
    </source>
</evidence>
<evidence type="ECO:0000313" key="3">
    <source>
        <dbReference type="EMBL" id="KAH6682147.1"/>
    </source>
</evidence>
<evidence type="ECO:0000256" key="1">
    <source>
        <dbReference type="ARBA" id="ARBA00022801"/>
    </source>
</evidence>
<protein>
    <submittedName>
        <fullName evidence="3">Alpha/beta hydrolase fold-domain-containing protein</fullName>
    </submittedName>
</protein>
<dbReference type="Pfam" id="PF07859">
    <property type="entry name" value="Abhydrolase_3"/>
    <property type="match status" value="1"/>
</dbReference>
<dbReference type="PANTHER" id="PTHR48081">
    <property type="entry name" value="AB HYDROLASE SUPERFAMILY PROTEIN C4A8.06C"/>
    <property type="match status" value="1"/>
</dbReference>
<dbReference type="GO" id="GO:0016787">
    <property type="term" value="F:hydrolase activity"/>
    <property type="evidence" value="ECO:0007669"/>
    <property type="project" value="UniProtKB-KW"/>
</dbReference>
<dbReference type="PANTHER" id="PTHR48081:SF8">
    <property type="entry name" value="ALPHA_BETA HYDROLASE FOLD-3 DOMAIN-CONTAINING PROTEIN-RELATED"/>
    <property type="match status" value="1"/>
</dbReference>
<accession>A0A9P8V8Y1</accession>
<dbReference type="Gene3D" id="3.40.50.1820">
    <property type="entry name" value="alpha/beta hydrolase"/>
    <property type="match status" value="1"/>
</dbReference>
<dbReference type="AlphaFoldDB" id="A0A9P8V8Y1"/>
<proteinExistence type="predicted"/>
<dbReference type="InterPro" id="IPR029058">
    <property type="entry name" value="AB_hydrolase_fold"/>
</dbReference>
<dbReference type="InterPro" id="IPR050300">
    <property type="entry name" value="GDXG_lipolytic_enzyme"/>
</dbReference>
<feature type="domain" description="Alpha/beta hydrolase fold-3" evidence="2">
    <location>
        <begin position="52"/>
        <end position="277"/>
    </location>
</feature>
<dbReference type="EMBL" id="JAGSXJ010000018">
    <property type="protein sequence ID" value="KAH6682147.1"/>
    <property type="molecule type" value="Genomic_DNA"/>
</dbReference>
<keyword evidence="4" id="KW-1185">Reference proteome</keyword>
<dbReference type="SUPFAM" id="SSF53474">
    <property type="entry name" value="alpha/beta-Hydrolases"/>
    <property type="match status" value="1"/>
</dbReference>